<keyword evidence="2" id="KW-0032">Aminotransferase</keyword>
<evidence type="ECO:0000313" key="3">
    <source>
        <dbReference type="Proteomes" id="UP000670475"/>
    </source>
</evidence>
<dbReference type="RefSeq" id="WP_282961650.1">
    <property type="nucleotide sequence ID" value="NZ_JAGIQL010000110.1"/>
</dbReference>
<dbReference type="InterPro" id="IPR032856">
    <property type="entry name" value="GDE_N_bis"/>
</dbReference>
<feature type="non-terminal residue" evidence="2">
    <location>
        <position position="221"/>
    </location>
</feature>
<protein>
    <submittedName>
        <fullName evidence="2">Aminotransferase</fullName>
    </submittedName>
</protein>
<dbReference type="Pfam" id="PF14742">
    <property type="entry name" value="GDE_N_bis"/>
    <property type="match status" value="1"/>
</dbReference>
<accession>A0A940MCA9</accession>
<dbReference type="EMBL" id="JAGIQL010000110">
    <property type="protein sequence ID" value="MBP0460349.1"/>
    <property type="molecule type" value="Genomic_DNA"/>
</dbReference>
<keyword evidence="2" id="KW-0808">Transferase</keyword>
<dbReference type="Proteomes" id="UP000670475">
    <property type="component" value="Unassembled WGS sequence"/>
</dbReference>
<proteinExistence type="predicted"/>
<dbReference type="AlphaFoldDB" id="A0A940MCA9"/>
<feature type="domain" description="Putative glycogen debranching enzyme N-terminal" evidence="1">
    <location>
        <begin position="9"/>
        <end position="200"/>
    </location>
</feature>
<gene>
    <name evidence="2" type="ORF">JFN87_23055</name>
</gene>
<evidence type="ECO:0000313" key="2">
    <source>
        <dbReference type="EMBL" id="MBP0460349.1"/>
    </source>
</evidence>
<sequence length="221" mass="22924">MPQAPQSLLVHAGTFAAVGPGGDIAGTSGRSPDGLFARDARHLSRWRLTVDGTPPVVLTPAQDGGGTAVLAPEATRDEPPACVVLRRQALYDGRLTERLTFSSNVGHDTALTVVVEADADFADQFELRSDLRTYDKPGAVRAVETTAEGVDFAYRRGDWHSTTSVTATPAPTEVIALAGTARALVWRLDLPAHGRADLALTVTARPSGAPAPAAGPAGSGP</sequence>
<organism evidence="2 3">
    <name type="scientific">Streptomyces montanisoli</name>
    <dbReference type="NCBI Taxonomy" id="2798581"/>
    <lineage>
        <taxon>Bacteria</taxon>
        <taxon>Bacillati</taxon>
        <taxon>Actinomycetota</taxon>
        <taxon>Actinomycetes</taxon>
        <taxon>Kitasatosporales</taxon>
        <taxon>Streptomycetaceae</taxon>
        <taxon>Streptomyces</taxon>
    </lineage>
</organism>
<evidence type="ECO:0000259" key="1">
    <source>
        <dbReference type="Pfam" id="PF14742"/>
    </source>
</evidence>
<name>A0A940MCA9_9ACTN</name>
<keyword evidence="3" id="KW-1185">Reference proteome</keyword>
<comment type="caution">
    <text evidence="2">The sequence shown here is derived from an EMBL/GenBank/DDBJ whole genome shotgun (WGS) entry which is preliminary data.</text>
</comment>
<dbReference type="GO" id="GO:0008483">
    <property type="term" value="F:transaminase activity"/>
    <property type="evidence" value="ECO:0007669"/>
    <property type="project" value="UniProtKB-KW"/>
</dbReference>
<reference evidence="2" key="1">
    <citation type="submission" date="2021-03" db="EMBL/GenBank/DDBJ databases">
        <title>Whole genome sequence of Streptomyces bomunensis MMS17-BM035.</title>
        <authorList>
            <person name="Lee J.H."/>
        </authorList>
    </citation>
    <scope>NUCLEOTIDE SEQUENCE</scope>
    <source>
        <strain evidence="2">MMS17-BM035</strain>
    </source>
</reference>